<sequence>MPKQTERKSATPVRHNDYVDAQKSRALALKRADIERAEKRRENDARINVNASKWRYICQED</sequence>
<dbReference type="RefSeq" id="WP_048250581.1">
    <property type="nucleotide sequence ID" value="NZ_LDWR01000059.1"/>
</dbReference>
<evidence type="ECO:0000313" key="2">
    <source>
        <dbReference type="Proteomes" id="UP000036338"/>
    </source>
</evidence>
<dbReference type="Proteomes" id="UP000036338">
    <property type="component" value="Unassembled WGS sequence"/>
</dbReference>
<proteinExistence type="predicted"/>
<organism evidence="1 2">
    <name type="scientific">Burkholderia cepacia</name>
    <name type="common">Pseudomonas cepacia</name>
    <dbReference type="NCBI Taxonomy" id="292"/>
    <lineage>
        <taxon>Bacteria</taxon>
        <taxon>Pseudomonadati</taxon>
        <taxon>Pseudomonadota</taxon>
        <taxon>Betaproteobacteria</taxon>
        <taxon>Burkholderiales</taxon>
        <taxon>Burkholderiaceae</taxon>
        <taxon>Burkholderia</taxon>
        <taxon>Burkholderia cepacia complex</taxon>
    </lineage>
</organism>
<reference evidence="1 2" key="1">
    <citation type="submission" date="2015-05" db="EMBL/GenBank/DDBJ databases">
        <title>Draft genome of Burkholderia cepacia LK29.</title>
        <authorList>
            <person name="Chan X.Y."/>
        </authorList>
    </citation>
    <scope>NUCLEOTIDE SEQUENCE [LARGE SCALE GENOMIC DNA]</scope>
    <source>
        <strain evidence="1 2">LK29</strain>
    </source>
</reference>
<name>A0A0J5WL47_BURCE</name>
<accession>A0A0J5WL47</accession>
<dbReference type="PATRIC" id="fig|292.27.peg.6891"/>
<gene>
    <name evidence="1" type="ORF">VL15_31115</name>
</gene>
<dbReference type="AlphaFoldDB" id="A0A0J5WL47"/>
<comment type="caution">
    <text evidence="1">The sequence shown here is derived from an EMBL/GenBank/DDBJ whole genome shotgun (WGS) entry which is preliminary data.</text>
</comment>
<protein>
    <submittedName>
        <fullName evidence="1">Uncharacterized protein</fullName>
    </submittedName>
</protein>
<evidence type="ECO:0000313" key="1">
    <source>
        <dbReference type="EMBL" id="KML47834.1"/>
    </source>
</evidence>
<dbReference type="EMBL" id="LDWR01000059">
    <property type="protein sequence ID" value="KML47834.1"/>
    <property type="molecule type" value="Genomic_DNA"/>
</dbReference>